<protein>
    <submittedName>
        <fullName evidence="2">Nucleotidyltransferase domain-containing protein</fullName>
    </submittedName>
</protein>
<name>A0A5C0SGQ4_CRATE</name>
<keyword evidence="3" id="KW-1185">Reference proteome</keyword>
<dbReference type="RefSeq" id="WP_148810552.1">
    <property type="nucleotide sequence ID" value="NZ_CP042243.1"/>
</dbReference>
<dbReference type="Proteomes" id="UP000324646">
    <property type="component" value="Chromosome"/>
</dbReference>
<gene>
    <name evidence="2" type="ORF">FQB35_14480</name>
</gene>
<dbReference type="CDD" id="cd05403">
    <property type="entry name" value="NT_KNTase_like"/>
    <property type="match status" value="1"/>
</dbReference>
<dbReference type="SUPFAM" id="SSF81301">
    <property type="entry name" value="Nucleotidyltransferase"/>
    <property type="match status" value="1"/>
</dbReference>
<evidence type="ECO:0000313" key="3">
    <source>
        <dbReference type="Proteomes" id="UP000324646"/>
    </source>
</evidence>
<dbReference type="AlphaFoldDB" id="A0A5C0SGQ4"/>
<evidence type="ECO:0000259" key="1">
    <source>
        <dbReference type="Pfam" id="PF18765"/>
    </source>
</evidence>
<dbReference type="InterPro" id="IPR043519">
    <property type="entry name" value="NT_sf"/>
</dbReference>
<dbReference type="Pfam" id="PF18765">
    <property type="entry name" value="Polbeta"/>
    <property type="match status" value="1"/>
</dbReference>
<dbReference type="OrthoDB" id="9803106at2"/>
<proteinExistence type="predicted"/>
<sequence length="101" mass="11665">MNFGLRASDLDYIVDIIKKFNEIERAVIFGSRAKGNYKPGSDVDIAIYGENITFDTLSALHSMLEEEGPLPYFFDIVDYTHLRHKELKEHIDRVGKVIFEK</sequence>
<organism evidence="2 3">
    <name type="scientific">Crassaminicella thermophila</name>
    <dbReference type="NCBI Taxonomy" id="2599308"/>
    <lineage>
        <taxon>Bacteria</taxon>
        <taxon>Bacillati</taxon>
        <taxon>Bacillota</taxon>
        <taxon>Clostridia</taxon>
        <taxon>Eubacteriales</taxon>
        <taxon>Clostridiaceae</taxon>
        <taxon>Crassaminicella</taxon>
    </lineage>
</organism>
<dbReference type="Gene3D" id="3.30.460.10">
    <property type="entry name" value="Beta Polymerase, domain 2"/>
    <property type="match status" value="1"/>
</dbReference>
<dbReference type="GO" id="GO:0016740">
    <property type="term" value="F:transferase activity"/>
    <property type="evidence" value="ECO:0007669"/>
    <property type="project" value="UniProtKB-KW"/>
</dbReference>
<dbReference type="InterPro" id="IPR041633">
    <property type="entry name" value="Polbeta"/>
</dbReference>
<keyword evidence="2" id="KW-0808">Transferase</keyword>
<dbReference type="KEGG" id="crs:FQB35_14480"/>
<accession>A0A5C0SGQ4</accession>
<feature type="domain" description="Polymerase beta nucleotidyltransferase" evidence="1">
    <location>
        <begin position="13"/>
        <end position="101"/>
    </location>
</feature>
<reference evidence="2 3" key="1">
    <citation type="submission" date="2019-07" db="EMBL/GenBank/DDBJ databases">
        <title>Complete genome of Crassaminicella thermophila SY095.</title>
        <authorList>
            <person name="Li X."/>
        </authorList>
    </citation>
    <scope>NUCLEOTIDE SEQUENCE [LARGE SCALE GENOMIC DNA]</scope>
    <source>
        <strain evidence="2 3">SY095</strain>
    </source>
</reference>
<evidence type="ECO:0000313" key="2">
    <source>
        <dbReference type="EMBL" id="QEK13380.1"/>
    </source>
</evidence>
<dbReference type="EMBL" id="CP042243">
    <property type="protein sequence ID" value="QEK13380.1"/>
    <property type="molecule type" value="Genomic_DNA"/>
</dbReference>